<dbReference type="AlphaFoldDB" id="A0A0M3I2W1"/>
<evidence type="ECO:0000313" key="2">
    <source>
        <dbReference type="WBParaSite" id="ALUE_0001089401-mRNA-1"/>
    </source>
</evidence>
<dbReference type="Proteomes" id="UP000036681">
    <property type="component" value="Unplaced"/>
</dbReference>
<name>A0A0M3I2W1_ASCLU</name>
<evidence type="ECO:0000313" key="1">
    <source>
        <dbReference type="Proteomes" id="UP000036681"/>
    </source>
</evidence>
<proteinExistence type="predicted"/>
<reference evidence="2" key="1">
    <citation type="submission" date="2017-02" db="UniProtKB">
        <authorList>
            <consortium name="WormBaseParasite"/>
        </authorList>
    </citation>
    <scope>IDENTIFICATION</scope>
</reference>
<accession>A0A0M3I2W1</accession>
<dbReference type="WBParaSite" id="ALUE_0001089401-mRNA-1">
    <property type="protein sequence ID" value="ALUE_0001089401-mRNA-1"/>
    <property type="gene ID" value="ALUE_0001089401"/>
</dbReference>
<organism evidence="1 2">
    <name type="scientific">Ascaris lumbricoides</name>
    <name type="common">Giant roundworm</name>
    <dbReference type="NCBI Taxonomy" id="6252"/>
    <lineage>
        <taxon>Eukaryota</taxon>
        <taxon>Metazoa</taxon>
        <taxon>Ecdysozoa</taxon>
        <taxon>Nematoda</taxon>
        <taxon>Chromadorea</taxon>
        <taxon>Rhabditida</taxon>
        <taxon>Spirurina</taxon>
        <taxon>Ascaridomorpha</taxon>
        <taxon>Ascaridoidea</taxon>
        <taxon>Ascarididae</taxon>
        <taxon>Ascaris</taxon>
    </lineage>
</organism>
<sequence length="68" mass="7708">MFWRSKRDPDLCSVFVHHSLRTIQWLERNCCLGCPLVDGNGVPFPPFVHIASDELDVDLTSDTNSAFT</sequence>
<keyword evidence="1" id="KW-1185">Reference proteome</keyword>
<protein>
    <submittedName>
        <fullName evidence="2">Ovule protein</fullName>
    </submittedName>
</protein>